<evidence type="ECO:0000313" key="3">
    <source>
        <dbReference type="Proteomes" id="UP000054007"/>
    </source>
</evidence>
<sequence>MPSHSENGERSKAASGPLEGQSPSDEETSRVDHGPGTLAASVSRSPAASPPFVNPSSSGVVSGATTNVRAVQDESNVHSASSHMPASNIHTVSSPGSHSSPAYASSGETARSPATIRLDALSRRFVVASIEEQRVRRLRREIAAEKKRFRRHKRTLEEDEKRQGRPSEK</sequence>
<dbReference type="Proteomes" id="UP000054007">
    <property type="component" value="Unassembled WGS sequence"/>
</dbReference>
<evidence type="ECO:0000313" key="2">
    <source>
        <dbReference type="EMBL" id="KIY63548.1"/>
    </source>
</evidence>
<feature type="compositionally biased region" description="Polar residues" evidence="1">
    <location>
        <begin position="77"/>
        <end position="109"/>
    </location>
</feature>
<dbReference type="AlphaFoldDB" id="A0A0D7AYW1"/>
<protein>
    <submittedName>
        <fullName evidence="2">Uncharacterized protein</fullName>
    </submittedName>
</protein>
<gene>
    <name evidence="2" type="ORF">CYLTODRAFT_446542</name>
</gene>
<proteinExistence type="predicted"/>
<feature type="region of interest" description="Disordered" evidence="1">
    <location>
        <begin position="1"/>
        <end position="112"/>
    </location>
</feature>
<keyword evidence="3" id="KW-1185">Reference proteome</keyword>
<feature type="region of interest" description="Disordered" evidence="1">
    <location>
        <begin position="143"/>
        <end position="169"/>
    </location>
</feature>
<name>A0A0D7AYW1_9AGAR</name>
<evidence type="ECO:0000256" key="1">
    <source>
        <dbReference type="SAM" id="MobiDB-lite"/>
    </source>
</evidence>
<organism evidence="2 3">
    <name type="scientific">Cylindrobasidium torrendii FP15055 ss-10</name>
    <dbReference type="NCBI Taxonomy" id="1314674"/>
    <lineage>
        <taxon>Eukaryota</taxon>
        <taxon>Fungi</taxon>
        <taxon>Dikarya</taxon>
        <taxon>Basidiomycota</taxon>
        <taxon>Agaricomycotina</taxon>
        <taxon>Agaricomycetes</taxon>
        <taxon>Agaricomycetidae</taxon>
        <taxon>Agaricales</taxon>
        <taxon>Marasmiineae</taxon>
        <taxon>Physalacriaceae</taxon>
        <taxon>Cylindrobasidium</taxon>
    </lineage>
</organism>
<feature type="compositionally biased region" description="Polar residues" evidence="1">
    <location>
        <begin position="54"/>
        <end position="70"/>
    </location>
</feature>
<accession>A0A0D7AYW1</accession>
<feature type="compositionally biased region" description="Basic and acidic residues" evidence="1">
    <location>
        <begin position="1"/>
        <end position="12"/>
    </location>
</feature>
<feature type="compositionally biased region" description="Basic and acidic residues" evidence="1">
    <location>
        <begin position="155"/>
        <end position="169"/>
    </location>
</feature>
<reference evidence="2 3" key="1">
    <citation type="journal article" date="2015" name="Fungal Genet. Biol.">
        <title>Evolution of novel wood decay mechanisms in Agaricales revealed by the genome sequences of Fistulina hepatica and Cylindrobasidium torrendii.</title>
        <authorList>
            <person name="Floudas D."/>
            <person name="Held B.W."/>
            <person name="Riley R."/>
            <person name="Nagy L.G."/>
            <person name="Koehler G."/>
            <person name="Ransdell A.S."/>
            <person name="Younus H."/>
            <person name="Chow J."/>
            <person name="Chiniquy J."/>
            <person name="Lipzen A."/>
            <person name="Tritt A."/>
            <person name="Sun H."/>
            <person name="Haridas S."/>
            <person name="LaButti K."/>
            <person name="Ohm R.A."/>
            <person name="Kues U."/>
            <person name="Blanchette R.A."/>
            <person name="Grigoriev I.V."/>
            <person name="Minto R.E."/>
            <person name="Hibbett D.S."/>
        </authorList>
    </citation>
    <scope>NUCLEOTIDE SEQUENCE [LARGE SCALE GENOMIC DNA]</scope>
    <source>
        <strain evidence="2 3">FP15055 ss-10</strain>
    </source>
</reference>
<dbReference type="EMBL" id="KN880688">
    <property type="protein sequence ID" value="KIY63548.1"/>
    <property type="molecule type" value="Genomic_DNA"/>
</dbReference>